<evidence type="ECO:0000313" key="1">
    <source>
        <dbReference type="EMBL" id="MBF4162879.1"/>
    </source>
</evidence>
<sequence>MSIPVDLADLPVQLERFGPAYLLTTSGEQVKAVAVLPRLSDDGTLRVSAPGRGSVANADARPSVTLMWPPQAATEPPGFTLLVDGEATTEGDDVLVSPTWAVLHKPAGNTDGPAVPGGCGH</sequence>
<comment type="caution">
    <text evidence="1">The sequence shown here is derived from an EMBL/GenBank/DDBJ whole genome shotgun (WGS) entry which is preliminary data.</text>
</comment>
<dbReference type="AlphaFoldDB" id="A0A930YDW8"/>
<accession>A0A930YDW8</accession>
<dbReference type="RefSeq" id="WP_194504149.1">
    <property type="nucleotide sequence ID" value="NZ_JADIVZ010000008.1"/>
</dbReference>
<protein>
    <submittedName>
        <fullName evidence="1">Pyridoxamine 5'-phosphate oxidase</fullName>
    </submittedName>
</protein>
<evidence type="ECO:0000313" key="2">
    <source>
        <dbReference type="Proteomes" id="UP000656804"/>
    </source>
</evidence>
<reference evidence="1" key="1">
    <citation type="submission" date="2020-11" db="EMBL/GenBank/DDBJ databases">
        <title>Nocardioides sp. CBS4Y-1, whole genome shotgun sequence.</title>
        <authorList>
            <person name="Tuo L."/>
        </authorList>
    </citation>
    <scope>NUCLEOTIDE SEQUENCE</scope>
    <source>
        <strain evidence="1">CBS4Y-1</strain>
    </source>
</reference>
<organism evidence="1 2">
    <name type="scientific">Nocardioides acrostichi</name>
    <dbReference type="NCBI Taxonomy" id="2784339"/>
    <lineage>
        <taxon>Bacteria</taxon>
        <taxon>Bacillati</taxon>
        <taxon>Actinomycetota</taxon>
        <taxon>Actinomycetes</taxon>
        <taxon>Propionibacteriales</taxon>
        <taxon>Nocardioidaceae</taxon>
        <taxon>Nocardioides</taxon>
    </lineage>
</organism>
<gene>
    <name evidence="1" type="ORF">ISG29_14385</name>
</gene>
<name>A0A930YDW8_9ACTN</name>
<dbReference type="EMBL" id="JADIVZ010000008">
    <property type="protein sequence ID" value="MBF4162879.1"/>
    <property type="molecule type" value="Genomic_DNA"/>
</dbReference>
<proteinExistence type="predicted"/>
<keyword evidence="2" id="KW-1185">Reference proteome</keyword>
<dbReference type="Proteomes" id="UP000656804">
    <property type="component" value="Unassembled WGS sequence"/>
</dbReference>